<dbReference type="InterPro" id="IPR056906">
    <property type="entry name" value="ORF2/G2P_dom"/>
</dbReference>
<evidence type="ECO:0000259" key="2">
    <source>
        <dbReference type="Pfam" id="PF23343"/>
    </source>
</evidence>
<dbReference type="Pfam" id="PF23343">
    <property type="entry name" value="REP_ORF2-G2P"/>
    <property type="match status" value="1"/>
</dbReference>
<proteinExistence type="predicted"/>
<gene>
    <name evidence="3" type="ORF">RRC134</name>
</gene>
<evidence type="ECO:0000256" key="1">
    <source>
        <dbReference type="SAM" id="Phobius"/>
    </source>
</evidence>
<name>Q0W145_METAR</name>
<dbReference type="eggNOG" id="arCOG06786">
    <property type="taxonomic scope" value="Archaea"/>
</dbReference>
<evidence type="ECO:0000313" key="3">
    <source>
        <dbReference type="EMBL" id="CAJ37898.1"/>
    </source>
</evidence>
<dbReference type="EMBL" id="AM114193">
    <property type="protein sequence ID" value="CAJ37898.1"/>
    <property type="molecule type" value="Genomic_DNA"/>
</dbReference>
<keyword evidence="1" id="KW-0472">Membrane</keyword>
<dbReference type="AlphaFoldDB" id="Q0W145"/>
<feature type="domain" description="Replication-associated protein ORF2/G2P" evidence="2">
    <location>
        <begin position="66"/>
        <end position="166"/>
    </location>
</feature>
<dbReference type="Proteomes" id="UP000000663">
    <property type="component" value="Chromosome"/>
</dbReference>
<organism evidence="3 4">
    <name type="scientific">Methanocella arvoryzae (strain DSM 22066 / NBRC 105507 / MRE50)</name>
    <dbReference type="NCBI Taxonomy" id="351160"/>
    <lineage>
        <taxon>Archaea</taxon>
        <taxon>Methanobacteriati</taxon>
        <taxon>Methanobacteriota</taxon>
        <taxon>Stenosarchaea group</taxon>
        <taxon>Methanomicrobia</taxon>
        <taxon>Methanocellales</taxon>
        <taxon>Methanocellaceae</taxon>
        <taxon>Methanocella</taxon>
    </lineage>
</organism>
<accession>Q0W145</accession>
<protein>
    <recommendedName>
        <fullName evidence="2">Replication-associated protein ORF2/G2P domain-containing protein</fullName>
    </recommendedName>
</protein>
<keyword evidence="1" id="KW-0812">Transmembrane</keyword>
<feature type="transmembrane region" description="Helical" evidence="1">
    <location>
        <begin position="262"/>
        <end position="284"/>
    </location>
</feature>
<evidence type="ECO:0000313" key="4">
    <source>
        <dbReference type="Proteomes" id="UP000000663"/>
    </source>
</evidence>
<keyword evidence="1" id="KW-1133">Transmembrane helix</keyword>
<keyword evidence="4" id="KW-1185">Reference proteome</keyword>
<reference evidence="3 4" key="1">
    <citation type="journal article" date="2006" name="Science">
        <title>Genome of rice cluster I archaea -- the key methane producers in the rice rhizosphere.</title>
        <authorList>
            <person name="Erkel C."/>
            <person name="Kube M."/>
            <person name="Reinhardt R."/>
            <person name="Liesack W."/>
        </authorList>
    </citation>
    <scope>NUCLEOTIDE SEQUENCE [LARGE SCALE GENOMIC DNA]</scope>
    <source>
        <strain evidence="4">DSM 22066 / NBRC 105507 / MRE50</strain>
    </source>
</reference>
<dbReference type="KEGG" id="rci:RRC134"/>
<sequence length="302" mass="35693">MNNLEKERKNQQMTNCVKPIGYGQSNTDGERFHIPCKKWDCPVCSKVQVNKLLDDVNIFFRGEHVRFLTLTERSTATNKKDIMKHYRRLMDNLKKDHNGLKAFWVKEFTKRGVRHLHVAINMYIPQSRIKELWIKATGGQSHIVHIEDACEMRNAAAYMMKYMTKQLSGGDNFKRNERRFGFSGGKRPKQKDWEGKAKGEIEVEIDPHFNQNSRYWLDYYNKNQIAYGPAYIDFINFATCSIIAKHKIRLARAELGYDDLPIFLFIYLCSYVVSLISLILLYLIDCWVNRWMMIFRMVQEVH</sequence>